<dbReference type="Proteomes" id="UP000001307">
    <property type="component" value="Unassembled WGS sequence"/>
</dbReference>
<evidence type="ECO:0000256" key="7">
    <source>
        <dbReference type="ARBA" id="ARBA00022989"/>
    </source>
</evidence>
<dbReference type="Pfam" id="PF10162">
    <property type="entry name" value="G8"/>
    <property type="match status" value="2"/>
</dbReference>
<dbReference type="SUPFAM" id="SSF81296">
    <property type="entry name" value="E set domains"/>
    <property type="match status" value="4"/>
</dbReference>
<dbReference type="Gene3D" id="2.60.40.10">
    <property type="entry name" value="Immunoglobulins"/>
    <property type="match status" value="6"/>
</dbReference>
<evidence type="ECO:0008006" key="20">
    <source>
        <dbReference type="Google" id="ProtNLM"/>
    </source>
</evidence>
<feature type="domain" description="ZP" evidence="16">
    <location>
        <begin position="4273"/>
        <end position="4543"/>
    </location>
</feature>
<dbReference type="InterPro" id="IPR002909">
    <property type="entry name" value="IPT_dom"/>
</dbReference>
<dbReference type="InterPro" id="IPR000001">
    <property type="entry name" value="Kringle"/>
</dbReference>
<dbReference type="SMART" id="SM01225">
    <property type="entry name" value="G8"/>
    <property type="match status" value="2"/>
</dbReference>
<dbReference type="PANTHER" id="PTHR46769">
    <property type="entry name" value="POLYCYSTIC KIDNEY AND HEPATIC DISEASE 1 (AUTOSOMAL RECESSIVE)-LIKE 1"/>
    <property type="match status" value="1"/>
</dbReference>
<dbReference type="OrthoDB" id="120976at2759"/>
<dbReference type="InterPro" id="IPR055355">
    <property type="entry name" value="ZP-C"/>
</dbReference>
<keyword evidence="19" id="KW-1185">Reference proteome</keyword>
<evidence type="ECO:0000313" key="19">
    <source>
        <dbReference type="Proteomes" id="UP000001307"/>
    </source>
</evidence>
<reference evidence="18" key="1">
    <citation type="journal article" date="2010" name="Science">
        <title>Plasticity of animal genome architecture unmasked by rapid evolution of a pelagic tunicate.</title>
        <authorList>
            <person name="Denoeud F."/>
            <person name="Henriet S."/>
            <person name="Mungpakdee S."/>
            <person name="Aury J.M."/>
            <person name="Da Silva C."/>
            <person name="Brinkmann H."/>
            <person name="Mikhaleva J."/>
            <person name="Olsen L.C."/>
            <person name="Jubin C."/>
            <person name="Canestro C."/>
            <person name="Bouquet J.M."/>
            <person name="Danks G."/>
            <person name="Poulain J."/>
            <person name="Campsteijn C."/>
            <person name="Adamski M."/>
            <person name="Cross I."/>
            <person name="Yadetie F."/>
            <person name="Muffato M."/>
            <person name="Louis A."/>
            <person name="Butcher S."/>
            <person name="Tsagkogeorga G."/>
            <person name="Konrad A."/>
            <person name="Singh S."/>
            <person name="Jensen M.F."/>
            <person name="Cong E.H."/>
            <person name="Eikeseth-Otteraa H."/>
            <person name="Noel B."/>
            <person name="Anthouard V."/>
            <person name="Porcel B.M."/>
            <person name="Kachouri-Lafond R."/>
            <person name="Nishino A."/>
            <person name="Ugolini M."/>
            <person name="Chourrout P."/>
            <person name="Nishida H."/>
            <person name="Aasland R."/>
            <person name="Huzurbazar S."/>
            <person name="Westhof E."/>
            <person name="Delsuc F."/>
            <person name="Lehrach H."/>
            <person name="Reinhardt R."/>
            <person name="Weissenbach J."/>
            <person name="Roy S.W."/>
            <person name="Artiguenave F."/>
            <person name="Postlethwait J.H."/>
            <person name="Manak J.R."/>
            <person name="Thompson E.M."/>
            <person name="Jaillon O."/>
            <person name="Du Pasquier L."/>
            <person name="Boudinot P."/>
            <person name="Liberles D.A."/>
            <person name="Volff J.N."/>
            <person name="Philippe H."/>
            <person name="Lenhard B."/>
            <person name="Roest Crollius H."/>
            <person name="Wincker P."/>
            <person name="Chourrout D."/>
        </authorList>
    </citation>
    <scope>NUCLEOTIDE SEQUENCE [LARGE SCALE GENOMIC DNA]</scope>
</reference>
<dbReference type="GO" id="GO:0042995">
    <property type="term" value="C:cell projection"/>
    <property type="evidence" value="ECO:0007669"/>
    <property type="project" value="UniProtKB-SubCell"/>
</dbReference>
<dbReference type="InterPro" id="IPR052387">
    <property type="entry name" value="Fibrocystin"/>
</dbReference>
<dbReference type="InterPro" id="IPR013806">
    <property type="entry name" value="Kringle-like"/>
</dbReference>
<dbReference type="InterPro" id="IPR001507">
    <property type="entry name" value="ZP_dom"/>
</dbReference>
<evidence type="ECO:0000259" key="17">
    <source>
        <dbReference type="PROSITE" id="PS51484"/>
    </source>
</evidence>
<keyword evidence="7" id="KW-0472">Membrane</keyword>
<keyword evidence="4" id="KW-1003">Cell membrane</keyword>
<organism evidence="18">
    <name type="scientific">Oikopleura dioica</name>
    <name type="common">Tunicate</name>
    <dbReference type="NCBI Taxonomy" id="34765"/>
    <lineage>
        <taxon>Eukaryota</taxon>
        <taxon>Metazoa</taxon>
        <taxon>Chordata</taxon>
        <taxon>Tunicata</taxon>
        <taxon>Appendicularia</taxon>
        <taxon>Copelata</taxon>
        <taxon>Oikopleuridae</taxon>
        <taxon>Oikopleura</taxon>
    </lineage>
</organism>
<keyword evidence="6" id="KW-0732">Signal</keyword>
<dbReference type="GO" id="GO:0005886">
    <property type="term" value="C:plasma membrane"/>
    <property type="evidence" value="ECO:0007669"/>
    <property type="project" value="UniProtKB-SubCell"/>
</dbReference>
<keyword evidence="11" id="KW-0245">EGF-like domain</keyword>
<dbReference type="EMBL" id="FN653016">
    <property type="protein sequence ID" value="CBY07120.1"/>
    <property type="molecule type" value="Genomic_DNA"/>
</dbReference>
<dbReference type="PROSITE" id="PS51034">
    <property type="entry name" value="ZP_2"/>
    <property type="match status" value="1"/>
</dbReference>
<evidence type="ECO:0000256" key="2">
    <source>
        <dbReference type="ARBA" id="ARBA00004236"/>
    </source>
</evidence>
<dbReference type="SUPFAM" id="SSF51126">
    <property type="entry name" value="Pectin lyase-like"/>
    <property type="match status" value="1"/>
</dbReference>
<keyword evidence="8 11" id="KW-1015">Disulfide bond</keyword>
<dbReference type="InParanoid" id="E4WTV6"/>
<evidence type="ECO:0000256" key="9">
    <source>
        <dbReference type="ARBA" id="ARBA00023180"/>
    </source>
</evidence>
<dbReference type="InterPro" id="IPR038178">
    <property type="entry name" value="Kringle_sf"/>
</dbReference>
<evidence type="ECO:0000256" key="3">
    <source>
        <dbReference type="ARBA" id="ARBA00004316"/>
    </source>
</evidence>
<dbReference type="InterPro" id="IPR011050">
    <property type="entry name" value="Pectin_lyase_fold/virulence"/>
</dbReference>
<feature type="domain" description="EGF-like" evidence="14">
    <location>
        <begin position="1387"/>
        <end position="1427"/>
    </location>
</feature>
<dbReference type="SMART" id="SM00130">
    <property type="entry name" value="KR"/>
    <property type="match status" value="1"/>
</dbReference>
<dbReference type="InterPro" id="IPR000742">
    <property type="entry name" value="EGF"/>
</dbReference>
<comment type="subcellular location">
    <subcellularLocation>
        <location evidence="2">Cell membrane</location>
    </subcellularLocation>
    <subcellularLocation>
        <location evidence="3">Cell projection</location>
    </subcellularLocation>
    <subcellularLocation>
        <location evidence="1">Membrane</location>
        <topology evidence="1">Single-pass membrane protein</topology>
    </subcellularLocation>
</comment>
<accession>E4WTV6</accession>
<dbReference type="SMART" id="SM00429">
    <property type="entry name" value="IPT"/>
    <property type="match status" value="6"/>
</dbReference>
<dbReference type="InterPro" id="IPR014756">
    <property type="entry name" value="Ig_E-set"/>
</dbReference>
<evidence type="ECO:0000256" key="8">
    <source>
        <dbReference type="ARBA" id="ARBA00023157"/>
    </source>
</evidence>
<evidence type="ECO:0000256" key="12">
    <source>
        <dbReference type="PROSITE-ProRule" id="PRU00121"/>
    </source>
</evidence>
<evidence type="ECO:0000256" key="6">
    <source>
        <dbReference type="ARBA" id="ARBA00022729"/>
    </source>
</evidence>
<gene>
    <name evidence="18" type="ORF">GSOID_T00006206001</name>
</gene>
<evidence type="ECO:0000256" key="5">
    <source>
        <dbReference type="ARBA" id="ARBA00022572"/>
    </source>
</evidence>
<dbReference type="CDD" id="cd00102">
    <property type="entry name" value="IPT"/>
    <property type="match status" value="2"/>
</dbReference>
<dbReference type="SMART" id="SM00241">
    <property type="entry name" value="ZP"/>
    <property type="match status" value="1"/>
</dbReference>
<dbReference type="Gene3D" id="2.60.40.3210">
    <property type="entry name" value="Zona pellucida, ZP-N domain"/>
    <property type="match status" value="1"/>
</dbReference>
<dbReference type="PANTHER" id="PTHR46769:SF2">
    <property type="entry name" value="FIBROCYSTIN-L ISOFORM 2 PRECURSOR-RELATED"/>
    <property type="match status" value="1"/>
</dbReference>
<protein>
    <recommendedName>
        <fullName evidence="20">EGF-like domain-containing protein</fullName>
    </recommendedName>
</protein>
<evidence type="ECO:0000259" key="15">
    <source>
        <dbReference type="PROSITE" id="PS50070"/>
    </source>
</evidence>
<evidence type="ECO:0000259" key="16">
    <source>
        <dbReference type="PROSITE" id="PS51034"/>
    </source>
</evidence>
<keyword evidence="7" id="KW-1133">Transmembrane helix</keyword>
<evidence type="ECO:0000256" key="13">
    <source>
        <dbReference type="SAM" id="MobiDB-lite"/>
    </source>
</evidence>
<keyword evidence="9" id="KW-0325">Glycoprotein</keyword>
<dbReference type="PROSITE" id="PS50070">
    <property type="entry name" value="KRINGLE_2"/>
    <property type="match status" value="1"/>
</dbReference>
<dbReference type="PROSITE" id="PS51484">
    <property type="entry name" value="G8"/>
    <property type="match status" value="2"/>
</dbReference>
<dbReference type="InterPro" id="IPR055356">
    <property type="entry name" value="ZP-N"/>
</dbReference>
<dbReference type="Gene3D" id="2.40.20.10">
    <property type="entry name" value="Plasminogen Kringle 4"/>
    <property type="match status" value="1"/>
</dbReference>
<dbReference type="Pfam" id="PF00100">
    <property type="entry name" value="Zona_pellucida"/>
    <property type="match status" value="1"/>
</dbReference>
<feature type="disulfide bond" evidence="11">
    <location>
        <begin position="1398"/>
        <end position="1415"/>
    </location>
</feature>
<feature type="domain" description="G8" evidence="17">
    <location>
        <begin position="2884"/>
        <end position="3032"/>
    </location>
</feature>
<dbReference type="InterPro" id="IPR006626">
    <property type="entry name" value="PbH1"/>
</dbReference>
<evidence type="ECO:0000259" key="14">
    <source>
        <dbReference type="PROSITE" id="PS50026"/>
    </source>
</evidence>
<feature type="domain" description="Kringle" evidence="15">
    <location>
        <begin position="1544"/>
        <end position="1623"/>
    </location>
</feature>
<dbReference type="Pfam" id="PF24606">
    <property type="entry name" value="CEMIP_beta-hel"/>
    <property type="match status" value="1"/>
</dbReference>
<dbReference type="Pfam" id="PF01833">
    <property type="entry name" value="TIG"/>
    <property type="match status" value="4"/>
</dbReference>
<dbReference type="PROSITE" id="PS50026">
    <property type="entry name" value="EGF_3"/>
    <property type="match status" value="1"/>
</dbReference>
<dbReference type="InterPro" id="IPR019316">
    <property type="entry name" value="G8_domain"/>
</dbReference>
<name>E4WTV6_OIKDI</name>
<proteinExistence type="predicted"/>
<evidence type="ECO:0000256" key="11">
    <source>
        <dbReference type="PROSITE-ProRule" id="PRU00076"/>
    </source>
</evidence>
<evidence type="ECO:0000256" key="1">
    <source>
        <dbReference type="ARBA" id="ARBA00004167"/>
    </source>
</evidence>
<keyword evidence="10" id="KW-0966">Cell projection</keyword>
<dbReference type="SMART" id="SM00710">
    <property type="entry name" value="PbH1"/>
    <property type="match status" value="7"/>
</dbReference>
<dbReference type="Gene3D" id="2.60.40.4100">
    <property type="entry name" value="Zona pellucida, ZP-C domain"/>
    <property type="match status" value="1"/>
</dbReference>
<dbReference type="Pfam" id="PF23344">
    <property type="entry name" value="ZP-N"/>
    <property type="match status" value="1"/>
</dbReference>
<evidence type="ECO:0000256" key="10">
    <source>
        <dbReference type="ARBA" id="ARBA00023273"/>
    </source>
</evidence>
<keyword evidence="5 12" id="KW-0420">Kringle</keyword>
<evidence type="ECO:0000256" key="4">
    <source>
        <dbReference type="ARBA" id="ARBA00022475"/>
    </source>
</evidence>
<evidence type="ECO:0000313" key="18">
    <source>
        <dbReference type="EMBL" id="CBY07120.1"/>
    </source>
</evidence>
<dbReference type="CDD" id="cd00603">
    <property type="entry name" value="IPT_PCSR"/>
    <property type="match status" value="3"/>
</dbReference>
<keyword evidence="7" id="KW-0812">Transmembrane</keyword>
<dbReference type="SUPFAM" id="SSF57440">
    <property type="entry name" value="Kringle-like"/>
    <property type="match status" value="1"/>
</dbReference>
<dbReference type="Gene3D" id="2.10.25.10">
    <property type="entry name" value="Laminin"/>
    <property type="match status" value="1"/>
</dbReference>
<dbReference type="InterPro" id="IPR055401">
    <property type="entry name" value="CEMIP_beta-hel_dom"/>
</dbReference>
<sequence length="4576" mass="503501">MADDDNMDSQYTSPNDGRDWGYHCFNLVNILDTQAANKGISIDWQNDVWLTEMKMWARHDDRHDPDPDRKYRFENTVLDESAFGDYGFEQPETEITAHAFQVEGKVIHNVDAQVSKSGDHNIVLTYSATNTDSCSFSLPLPFILEPDPVEIYERGLDDFDHVGTGVNQTMEFLQNTTYEVMTEHPAELPDYSIQLGREGAFLYKTIVDIKYSGYYYRWDTPVNGTRMRYDAFAVERTVNSESTAAHVTTTVTFDTDETNESYTFYHAAAAATVQSEMRSRWEHLVKMDLRVSRHGDCKNGYYFDFKGNSRGNLGGLKTVHVVSDEFKERNEDVANAFYTVENDYWQGGPYQRIIPGSMMSIPKHVPETVVVTNGQRSKCGAHYRQEMNSETWTDNMLDGCSFSSSPDHTPVVYATSVSDGDIIAEGEIITVDVTFPGDTEVSSDSFVEIGGSRCEINSYEDVTVGPVNGTFEATRLTVTVGEIPSGEQLLTFRDPAFGLAKSEIMIQSLLTIDSYSPESGSIYGGSIVTVLGKGFEEGIVVQVFDSQQDCFSIEGEVSYTEMKCVTQPADESERRKRRQIFDESTPLITSMSRTKISVLGGDSITITGSAFGSTMNDSRVDVQGLFDANECVPDPKYVQRGCLGYRTSNSGDWEIISWTDTEIVANTAMLDQGAYELQLTSADNGFSNKFNFDYAVEVTGVYPRFSSLVGGRMVTISGFGFATDTITPNSKLNADTTVEVFAVGGLSGFWRNRCHVKHVSRNEIVCETGYAINEPILMSTGENFENITIKAGEAIRWKWSFTVDGGSPNMQFQECDEPNCEEASSDEKIWGPKIKESTGDFVRLFEIPGTYFYSTGFIDNAFSSWLNGMIIVEEAIERPEWLEIIVTDSFSDRQWGGVNEKWPHIAAHVGTPPPLDGSDDGASELAGCTATTTNTASMFEGELEKHSIIYSWAFTPVATEMATNSDLTPFMEANLTVTNFEVSGDCSAQTQFAAVERYGPEIRPKNFFFKSSEGISGTYTIDHADMMDPLMEYEFDFVLAGRGRAYYNSYDGSAKFRIKPITTAVSKTSVGVKGGWEFTITGAGFVAPDKDLLESDDVISIETEIHLGKDPAYRCEILSVSYTEIVCKAPEMWRGIADRNENIAVFFRHDIDFFNVDNSFDINQIAVTANFAVTPQISAVLPASGIGHDTTQVTFEGLNLDGAAIFVDGQILSGCAGDASTQTCDAPSLAAGTYQLSGTADNGIIYVAPQVDVKSIFFASSISPSSGSVNGGQHVTVSGSGWSEDISVTIRQNGGIICSRCPIVSIAEDLVIAMPSAKEVGAASIEIKHEYIEHDIFEFEFSFVNLGDGSAPTTSTDVSSLTAGDSVTLDLSSGMCSVDLRVDLVLNMSPCAEGAHNCHYAAECSPDADGIKYSCACQGIYQGDGFSCAKYDDKTARVLSDVTESDCYHVGNNFIWNLAKFESKEEVENALASITNEIYLNIKYSAADNLLSHDLDGSAVVWFDDASLPAEDSCLTYNSVTTSFTFVPCSSSKRIICESYDEEDCFSDEGQYYRGDLSGSEGFTCVNWADVTVPGTPTEAELDLGNACRNPDFRSQGPFCYISTEIAEDDTEPAWIQCPVPNCEMKDHEICQIVTESGAIIGRTIDRYILQSNHNDFLNTRKNIQTGFAEFDDGFVLYKLLNNMNSDSNFQCWEVRDGTDDDEPIMTFERKLADCKRWQKQLQPDGTYRLSQGNYFLRENFDKNKIQGQKLTGLLYDEDIISGMSFDIQCGQPGNHKKSGVNPVEILHELSGSCSGDALTLSMPAVSSGSYSLRVRDSTNGYFAGKVDVSFSLALDSITPASIGQSGGQPITLTGAGFSFDSSFVTVDGIDCSVQAVNGDGSELTCIFEDLGHITESGTAAVVITVTDKSTSSIITAQSSVFVDITLTPMITGFSPTRGGSAGGTRITFTGANLDAGDAAIVSIHGVVCITLSRTSSELICETEPYSGLNIPVQPQIEFTNFGNGLFSSDDLEFWYIDRWSSTFTWGCTDGSCKPMAGDIVVIPEGKVILLDESTPILAVLIVDGGTVLWDRKHGIELSLEYAVVTNGGHFEIGNEDEPFCDPSGDRSIPFDATITMYGHQRSVELPIYGAKVFAVRRGTIDLHGCRVHTSWTHMETTVEAGENSITLTHPVADDWVAGDQIIIATTGDIMKLHHSETAYISSVSEDGYTLTLNDTLRFRHMAECADGFDWAGTICQRAEVGLLSKNVKFQGNRNLDWIEDLDECELGIGTAFGTQTCFQNRFGHEVGSDQFGGHLFLHMVDSARVQFCEFNFVGQAFRLGRYPIHFHMTGDVDNKNTYIRGNSIHETFNRALTMHGIHNLLVEHNVAFNVMGLTFFLEDGIEEDNVVQYNLAVMTKKSSSLLNIDSIPSSFWMPNPNNIVRHNAVAGSTHFGYWFNSPTHPTGPSATRDICCKQRPLGEFWNNTVHSSGKYGLWVFVDLVPTGPNGDCGEGAPKALKIVDRNSVYGLHTWNNERGAEITTGGAIQFHNFIASDNKIAGLAGKETYLNSFGVCPGVDCPGNVQAFVRSLVIGRMKTDSHVNSCGSMGIETPWEEFAFTVHDIHFFNFDSPGSGVCTAVNPCYGSDAFDCAATTWYTDVRWTNSPRKITTDWEHEYAIRDIDGSFTENGGEEVYVVPRSGAYDPNHCSTVWPGPDGANAKFVGRGVQICPYENGKFKPHRFPFNNVSPPALQGTNTKVISPFGTASSPFRVCRPLGRGWMMLLAQGQEHVLSWDGYEHVTNISYSAQMFTLEQNDYVHIAHEFYQRIDYTNLGAKLDEIPTIQNEKHNNLDYYITSDEEFINTREYKLTYMLRGLKTPTMSSTKGIYPAKYEIDGRGDGTHGRKTTWSMRMYKCFYPQCIKPTTTTQPPTTTTTEATITCVIEELQDPERPNVLKATKFLLDGELIIEDIENDIEIEIESFIVNSGKLIIGTAENPIPCDKKVTIRLMGNVSEAEEFGALGNSIPIGAKALGGYGSIEMHGCPRDKTWTYLETTVQAGENMIILSEDADWQVGEEISIASSNFDQKEVEFFSITAKDGRTYTLNQTAQFRHFGIDTALEDADGHHLGAPVMLLTRNIVIDGSDGANGQVGGRVLIASTVEKEGGDTIFRSGYGQFSYVQFKQMGQFGYNAEKDSRFQLLFYNIDPTASGDRKQSYVRGCSFFHGLNTAIGSGIGVNGLEMTDNVIVGAPEDGIRILGDNAIVNNNAIASIWERSVWAKLMQGNSDFDEALIPAGIDFKTAQGLTMKNNHIAGVMGPCFHGFGQTCTGDLEECTADVHSTDPKVSGNVGSGCLIGYYILKQPLGRCQKVSGFFLHHTTTAVYFQSTTQRLVVSDNVLVDNSVALYTVHAGPNAESKRYDPKASVTYKNNIIVGRSEHWECGVDNEVSQILGLGGFSPGTVSVRGHAAIVGTDFLGKYNKFPGKPMYKAFVKTPAIYGRTCVVANAFTKFDGRCGDNDVIFSSNKMMEDYSHPTYFKEGNTFDSNIADISKIAKFMRPSTKLVNIADCVDLHCDGHKKQMIIDETGDLLGTPGLLHSESEYKWEGVTRNGHTYTDTRPGLGDYRIPKGMLTTLDGNRIPVDDYAPEKGVVRDDNCSYEAALPGWKCTDSLKMFMMNYQFMDVDHMVRRVSPLAIRSETGYIDIVNGPADHSCCIGYACMIRLSTFWSHQACNLHYDYYFTSTIPKRMNFHLPDYNEKCKIYVTFYTQKPNRIDVKQDGIYMIPTNARYIGDNIEWERPRREIHLPSLDGINTAAGTNFFDRQEQAIHMILETGHIYGLQVKSTLILELDVMTELTNDEFYDNGNIAVNIAALLGISPSRIKIVNVIRETNDERRKRREASGLFYLGNSRLRREGDAESSSLQFEIASNDKKPEDGDNELDEEDLAKEKEEVNALNGIGATLAKKSLEDGNPLGAAAATAIVDQDPSVSVGEVAVGMADPPTTSDDLPEWFDEENPVGESIIQKLGLDEEAIGVDEPGSIDFDALRTEILAASDGEIDLETTKTAEEAANEKQAAKDTAAEPIIYKVPTTMIIDEEPTGLQIEEVDIQSFVLHVLDQDGEMMTVVGFPLNPATCTVSLKDGETGEILGESTVPFEPGTGYATFSAFQVNGTDLSVEFEFNIGFPADFDLNTTVAAVFSSTPLEFLAMPDSTGDGECEIIEGEGFDKQEIWNEDCSLICTLPCQDAGGLLSTVPKCQLRDTVECGSFGACNEGVGCQCDLATMPRPDQINVEDHISFSCDSDGMVVKVDKCVMHKFGFRLEHLAINGVDRSYDGPLRGSGLNTCVGKLDYETGTDYKFTLYGGDACGMEKTFNETHIVYHNAVSGSFGLNQGGIKRRVEMYSQFACAFETSIRVSAAVGSVGRSTIHKELKREMGIFDASLMLFTDMSYATPVTSNFVVEVPQKVYVGAFVADLNPRYALVLNTCTLSIEGEDDMTHDVVTDSCVNPDEAGFVSVYNNGDSDQSRFSFDSFMFVGFEEHEQTLTCSMKICDTESEACTPSCGARRRRSSTFDEEKIIKATVRYTVRKEQPKISRWQSIIRG</sequence>
<dbReference type="InterPro" id="IPR042235">
    <property type="entry name" value="ZP-C_dom"/>
</dbReference>
<comment type="caution">
    <text evidence="11">Lacks conserved residue(s) required for the propagation of feature annotation.</text>
</comment>
<feature type="domain" description="G8" evidence="17">
    <location>
        <begin position="2024"/>
        <end position="2157"/>
    </location>
</feature>
<feature type="region of interest" description="Disordered" evidence="13">
    <location>
        <begin position="3892"/>
        <end position="3918"/>
    </location>
</feature>
<dbReference type="InterPro" id="IPR013783">
    <property type="entry name" value="Ig-like_fold"/>
</dbReference>